<evidence type="ECO:0000256" key="1">
    <source>
        <dbReference type="SAM" id="MobiDB-lite"/>
    </source>
</evidence>
<gene>
    <name evidence="2" type="ORF">CB5_LOCUS13200</name>
</gene>
<sequence length="175" mass="19769">MRDRPLRAVLRQPASNRSLEAETGPRARLRGQRPVPCGRDRFPNVGFSGQAERPVPCRGDRSLWAKTADRAVGARRLVDTFVGAYEGFRYHRHEDLVLETDSLLACHCAHSHMLVRVAPYKRHSGDSHSRYIFAVRDWAPKWIAVGRLIPRVGMMTTMGPLGSHRPDSLRVGLRP</sequence>
<accession>A0A6V7PGJ2</accession>
<proteinExistence type="predicted"/>
<reference evidence="2" key="1">
    <citation type="submission" date="2020-07" db="EMBL/GenBank/DDBJ databases">
        <authorList>
            <person name="Lin J."/>
        </authorList>
    </citation>
    <scope>NUCLEOTIDE SEQUENCE</scope>
</reference>
<organism evidence="2">
    <name type="scientific">Ananas comosus var. bracteatus</name>
    <name type="common">red pineapple</name>
    <dbReference type="NCBI Taxonomy" id="296719"/>
    <lineage>
        <taxon>Eukaryota</taxon>
        <taxon>Viridiplantae</taxon>
        <taxon>Streptophyta</taxon>
        <taxon>Embryophyta</taxon>
        <taxon>Tracheophyta</taxon>
        <taxon>Spermatophyta</taxon>
        <taxon>Magnoliopsida</taxon>
        <taxon>Liliopsida</taxon>
        <taxon>Poales</taxon>
        <taxon>Bromeliaceae</taxon>
        <taxon>Bromelioideae</taxon>
        <taxon>Ananas</taxon>
    </lineage>
</organism>
<feature type="region of interest" description="Disordered" evidence="1">
    <location>
        <begin position="1"/>
        <end position="35"/>
    </location>
</feature>
<evidence type="ECO:0000313" key="2">
    <source>
        <dbReference type="EMBL" id="CAD1829989.1"/>
    </source>
</evidence>
<dbReference type="AlphaFoldDB" id="A0A6V7PGJ2"/>
<dbReference type="EMBL" id="LR862130">
    <property type="protein sequence ID" value="CAD1829989.1"/>
    <property type="molecule type" value="Genomic_DNA"/>
</dbReference>
<protein>
    <submittedName>
        <fullName evidence="2">Uncharacterized protein</fullName>
    </submittedName>
</protein>
<name>A0A6V7PGJ2_ANACO</name>